<keyword evidence="5" id="KW-1185">Reference proteome</keyword>
<dbReference type="Pfam" id="PF13676">
    <property type="entry name" value="TIR_2"/>
    <property type="match status" value="1"/>
</dbReference>
<dbReference type="Gene3D" id="1.25.40.10">
    <property type="entry name" value="Tetratricopeptide repeat domain"/>
    <property type="match status" value="2"/>
</dbReference>
<dbReference type="SMART" id="SM00255">
    <property type="entry name" value="TIR"/>
    <property type="match status" value="1"/>
</dbReference>
<protein>
    <submittedName>
        <fullName evidence="4">Toll/interleukin-1 receptor domain-containing protein</fullName>
    </submittedName>
</protein>
<keyword evidence="2" id="KW-0812">Transmembrane</keyword>
<reference evidence="4 5" key="1">
    <citation type="submission" date="2021-02" db="EMBL/GenBank/DDBJ databases">
        <title>De Novo genome assembly of isolated myxobacteria.</title>
        <authorList>
            <person name="Stevens D.C."/>
        </authorList>
    </citation>
    <scope>NUCLEOTIDE SEQUENCE [LARGE SCALE GENOMIC DNA]</scope>
    <source>
        <strain evidence="5">SCPEA02</strain>
    </source>
</reference>
<dbReference type="PROSITE" id="PS50104">
    <property type="entry name" value="TIR"/>
    <property type="match status" value="1"/>
</dbReference>
<feature type="transmembrane region" description="Helical" evidence="2">
    <location>
        <begin position="235"/>
        <end position="256"/>
    </location>
</feature>
<sequence length="682" mass="75883">MRWQALRRRLGQPPFEEAPPSPPLISLTRDAFVSYSRRDVAFIDELEQKVTALQGTLWIDRHDIPPGSPFWTDIKRGIEESRNFIFLLTEHSVASPHCLFELRHAVSRGKRLIPLRPGAQACGAPSPSELAHIQDFVWDVQRPADENSRQLLKLLRTEPQFVEQHGELLRRALRWRRAGNAPDELLPRKLLRGAENWLRDAAVLSSPETSPSRPRATRLLQRYVRESRRRFNRRLRLAVVSVLLSLMFLASGWGWVTSTPYQFLQIERETPNLVALALNDPGGPPDEVLEGFVAALAAHGNLKEAIDAAQHWRGPAEKASALARIVETLSRAGALREARQVRSLIDKSPSGIMSLGAPAEVLAAASEASFAVEDRESADQELRSAIKLAREIPAEGGKSGALKMRDPVFARILAAHVRQRRIDEALNGLSWMGDPDRRESVRIHLVTIAADLWTRQDILLLAQAIQDADERALALGNAARGVRSRGLEADAVALEDAAFQAVQGSQGPLALVQVGRLLVARKPALAEQAFMAARELARQQKKVDERLMVAVGFTELGRQEEAAVDIREALALMDSEGYEHQRLLDALVRVGQPGLARKLAGTSPFDLLQLVRTLAELGRLDEAAGLAPSIAGEVEQSSAFYELAHAYTSRREYRQARSYALRCRPTERMKAYTEMLRVHSPR</sequence>
<evidence type="ECO:0000313" key="5">
    <source>
        <dbReference type="Proteomes" id="UP000662747"/>
    </source>
</evidence>
<evidence type="ECO:0000259" key="3">
    <source>
        <dbReference type="PROSITE" id="PS50104"/>
    </source>
</evidence>
<dbReference type="SUPFAM" id="SSF52200">
    <property type="entry name" value="Toll/Interleukin receptor TIR domain"/>
    <property type="match status" value="1"/>
</dbReference>
<dbReference type="Gene3D" id="3.40.50.10140">
    <property type="entry name" value="Toll/interleukin-1 receptor homology (TIR) domain"/>
    <property type="match status" value="1"/>
</dbReference>
<gene>
    <name evidence="4" type="ORF">JY651_27345</name>
</gene>
<organism evidence="4 5">
    <name type="scientific">Pyxidicoccus parkwayensis</name>
    <dbReference type="NCBI Taxonomy" id="2813578"/>
    <lineage>
        <taxon>Bacteria</taxon>
        <taxon>Pseudomonadati</taxon>
        <taxon>Myxococcota</taxon>
        <taxon>Myxococcia</taxon>
        <taxon>Myxococcales</taxon>
        <taxon>Cystobacterineae</taxon>
        <taxon>Myxococcaceae</taxon>
        <taxon>Pyxidicoccus</taxon>
    </lineage>
</organism>
<evidence type="ECO:0000256" key="2">
    <source>
        <dbReference type="SAM" id="Phobius"/>
    </source>
</evidence>
<dbReference type="InterPro" id="IPR035897">
    <property type="entry name" value="Toll_tir_struct_dom_sf"/>
</dbReference>
<dbReference type="RefSeq" id="WP_206720651.1">
    <property type="nucleotide sequence ID" value="NZ_CP071090.1"/>
</dbReference>
<proteinExistence type="predicted"/>
<keyword evidence="4" id="KW-0675">Receptor</keyword>
<accession>A0ABX7NKW8</accession>
<evidence type="ECO:0000313" key="4">
    <source>
        <dbReference type="EMBL" id="QSQ19063.1"/>
    </source>
</evidence>
<dbReference type="EMBL" id="CP071090">
    <property type="protein sequence ID" value="QSQ19063.1"/>
    <property type="molecule type" value="Genomic_DNA"/>
</dbReference>
<keyword evidence="2" id="KW-0472">Membrane</keyword>
<evidence type="ECO:0000256" key="1">
    <source>
        <dbReference type="SAM" id="MobiDB-lite"/>
    </source>
</evidence>
<dbReference type="InterPro" id="IPR000157">
    <property type="entry name" value="TIR_dom"/>
</dbReference>
<dbReference type="InterPro" id="IPR011990">
    <property type="entry name" value="TPR-like_helical_dom_sf"/>
</dbReference>
<keyword evidence="2" id="KW-1133">Transmembrane helix</keyword>
<dbReference type="Proteomes" id="UP000662747">
    <property type="component" value="Chromosome"/>
</dbReference>
<name>A0ABX7NKW8_9BACT</name>
<feature type="region of interest" description="Disordered" evidence="1">
    <location>
        <begin position="1"/>
        <end position="22"/>
    </location>
</feature>
<feature type="domain" description="TIR" evidence="3">
    <location>
        <begin position="27"/>
        <end position="173"/>
    </location>
</feature>
<feature type="compositionally biased region" description="Basic residues" evidence="1">
    <location>
        <begin position="1"/>
        <end position="10"/>
    </location>
</feature>